<proteinExistence type="predicted"/>
<dbReference type="InterPro" id="IPR051011">
    <property type="entry name" value="Metal_resp_trans_reg"/>
</dbReference>
<dbReference type="PANTHER" id="PTHR43132">
    <property type="entry name" value="ARSENICAL RESISTANCE OPERON REPRESSOR ARSR-RELATED"/>
    <property type="match status" value="1"/>
</dbReference>
<keyword evidence="6" id="KW-1185">Reference proteome</keyword>
<gene>
    <name evidence="5" type="ORF">CEV34_3320</name>
</gene>
<sequence>MERFPQSEKLEKKFDAAAAFFRVIGYRKRLLVLYFLLEEEKSVGEIARAMRTGHSAISQHLAALRRLNLLERRRVQQTVYYRVASAHVYWIVEFCRTNDLVPQPVMAAALLSEAPYE</sequence>
<evidence type="ECO:0000256" key="3">
    <source>
        <dbReference type="ARBA" id="ARBA00023163"/>
    </source>
</evidence>
<evidence type="ECO:0000313" key="5">
    <source>
        <dbReference type="EMBL" id="OYR23987.1"/>
    </source>
</evidence>
<keyword evidence="3" id="KW-0804">Transcription</keyword>
<evidence type="ECO:0000256" key="1">
    <source>
        <dbReference type="ARBA" id="ARBA00023015"/>
    </source>
</evidence>
<comment type="caution">
    <text evidence="5">The sequence shown here is derived from an EMBL/GenBank/DDBJ whole genome shotgun (WGS) entry which is preliminary data.</text>
</comment>
<feature type="domain" description="HTH arsR-type" evidence="4">
    <location>
        <begin position="10"/>
        <end position="103"/>
    </location>
</feature>
<keyword evidence="2" id="KW-0238">DNA-binding</keyword>
<accession>A0A256GA54</accession>
<dbReference type="PRINTS" id="PR00778">
    <property type="entry name" value="HTHARSR"/>
</dbReference>
<keyword evidence="1" id="KW-0805">Transcription regulation</keyword>
<dbReference type="Pfam" id="PF01022">
    <property type="entry name" value="HTH_5"/>
    <property type="match status" value="1"/>
</dbReference>
<name>A0A256GA54_9HYPH</name>
<dbReference type="RefSeq" id="WP_094543972.1">
    <property type="nucleotide sequence ID" value="NZ_JBHEEM010000018.1"/>
</dbReference>
<dbReference type="AlphaFoldDB" id="A0A256GA54"/>
<dbReference type="InterPro" id="IPR011991">
    <property type="entry name" value="ArsR-like_HTH"/>
</dbReference>
<dbReference type="SMART" id="SM00418">
    <property type="entry name" value="HTH_ARSR"/>
    <property type="match status" value="1"/>
</dbReference>
<evidence type="ECO:0000313" key="6">
    <source>
        <dbReference type="Proteomes" id="UP000216188"/>
    </source>
</evidence>
<dbReference type="NCBIfam" id="NF033788">
    <property type="entry name" value="HTH_metalloreg"/>
    <property type="match status" value="1"/>
</dbReference>
<dbReference type="Proteomes" id="UP000216188">
    <property type="component" value="Unassembled WGS sequence"/>
</dbReference>
<protein>
    <submittedName>
        <fullName evidence="5">Helix-turn-helix domain protein</fullName>
    </submittedName>
</protein>
<dbReference type="GO" id="GO:0003677">
    <property type="term" value="F:DNA binding"/>
    <property type="evidence" value="ECO:0007669"/>
    <property type="project" value="UniProtKB-KW"/>
</dbReference>
<dbReference type="Gene3D" id="1.10.10.10">
    <property type="entry name" value="Winged helix-like DNA-binding domain superfamily/Winged helix DNA-binding domain"/>
    <property type="match status" value="1"/>
</dbReference>
<dbReference type="GO" id="GO:0003700">
    <property type="term" value="F:DNA-binding transcription factor activity"/>
    <property type="evidence" value="ECO:0007669"/>
    <property type="project" value="InterPro"/>
</dbReference>
<dbReference type="InterPro" id="IPR036388">
    <property type="entry name" value="WH-like_DNA-bd_sf"/>
</dbReference>
<dbReference type="PANTHER" id="PTHR43132:SF2">
    <property type="entry name" value="ARSENICAL RESISTANCE OPERON REPRESSOR ARSR-RELATED"/>
    <property type="match status" value="1"/>
</dbReference>
<dbReference type="PROSITE" id="PS50987">
    <property type="entry name" value="HTH_ARSR_2"/>
    <property type="match status" value="1"/>
</dbReference>
<evidence type="ECO:0000256" key="2">
    <source>
        <dbReference type="ARBA" id="ARBA00023125"/>
    </source>
</evidence>
<dbReference type="CDD" id="cd00090">
    <property type="entry name" value="HTH_ARSR"/>
    <property type="match status" value="1"/>
</dbReference>
<reference evidence="5 6" key="1">
    <citation type="submission" date="2017-07" db="EMBL/GenBank/DDBJ databases">
        <title>Phylogenetic study on the rhizospheric bacterium Ochrobactrum sp. A44.</title>
        <authorList>
            <person name="Krzyzanowska D.M."/>
            <person name="Ossowicki A."/>
            <person name="Rajewska M."/>
            <person name="Maciag T."/>
            <person name="Kaczynski Z."/>
            <person name="Czerwicka M."/>
            <person name="Jafra S."/>
        </authorList>
    </citation>
    <scope>NUCLEOTIDE SEQUENCE [LARGE SCALE GENOMIC DNA]</scope>
    <source>
        <strain evidence="5 6">CCUG 30717</strain>
    </source>
</reference>
<dbReference type="SUPFAM" id="SSF46785">
    <property type="entry name" value="Winged helix' DNA-binding domain"/>
    <property type="match status" value="1"/>
</dbReference>
<dbReference type="InterPro" id="IPR036390">
    <property type="entry name" value="WH_DNA-bd_sf"/>
</dbReference>
<dbReference type="InterPro" id="IPR001845">
    <property type="entry name" value="HTH_ArsR_DNA-bd_dom"/>
</dbReference>
<dbReference type="EMBL" id="NNRM01000037">
    <property type="protein sequence ID" value="OYR23987.1"/>
    <property type="molecule type" value="Genomic_DNA"/>
</dbReference>
<organism evidence="5 6">
    <name type="scientific">Brucella pseudogrignonensis</name>
    <dbReference type="NCBI Taxonomy" id="419475"/>
    <lineage>
        <taxon>Bacteria</taxon>
        <taxon>Pseudomonadati</taxon>
        <taxon>Pseudomonadota</taxon>
        <taxon>Alphaproteobacteria</taxon>
        <taxon>Hyphomicrobiales</taxon>
        <taxon>Brucellaceae</taxon>
        <taxon>Brucella/Ochrobactrum group</taxon>
        <taxon>Brucella</taxon>
    </lineage>
</organism>
<evidence type="ECO:0000259" key="4">
    <source>
        <dbReference type="PROSITE" id="PS50987"/>
    </source>
</evidence>